<name>A0A1V8M2W8_9GAMM</name>
<keyword evidence="8" id="KW-0288">FMN</keyword>
<dbReference type="EMBL" id="LPUF01000003">
    <property type="protein sequence ID" value="OQK15907.1"/>
    <property type="molecule type" value="Genomic_DNA"/>
</dbReference>
<dbReference type="HAMAP" id="MF_01207">
    <property type="entry name" value="MsrQ"/>
    <property type="match status" value="1"/>
</dbReference>
<dbReference type="Proteomes" id="UP000191980">
    <property type="component" value="Unassembled WGS sequence"/>
</dbReference>
<reference evidence="10 11" key="1">
    <citation type="submission" date="2015-12" db="EMBL/GenBank/DDBJ databases">
        <authorList>
            <person name="Shamseldin A."/>
            <person name="Moawad H."/>
            <person name="Abd El-Rahim W.M."/>
            <person name="Sadowsky M.J."/>
        </authorList>
    </citation>
    <scope>NUCLEOTIDE SEQUENCE [LARGE SCALE GENOMIC DNA]</scope>
    <source>
        <strain evidence="10 11">WF1</strain>
    </source>
</reference>
<dbReference type="OrthoDB" id="9788328at2"/>
<dbReference type="PANTHER" id="PTHR36964:SF1">
    <property type="entry name" value="PROTEIN-METHIONINE-SULFOXIDE REDUCTASE HEME-BINDING SUBUNIT MSRQ"/>
    <property type="match status" value="1"/>
</dbReference>
<evidence type="ECO:0000256" key="2">
    <source>
        <dbReference type="ARBA" id="ARBA00022448"/>
    </source>
</evidence>
<evidence type="ECO:0000256" key="6">
    <source>
        <dbReference type="ARBA" id="ARBA00023004"/>
    </source>
</evidence>
<dbReference type="GO" id="GO:0005886">
    <property type="term" value="C:plasma membrane"/>
    <property type="evidence" value="ECO:0007669"/>
    <property type="project" value="UniProtKB-SubCell"/>
</dbReference>
<keyword evidence="6 8" id="KW-0408">Iron</keyword>
<evidence type="ECO:0000256" key="8">
    <source>
        <dbReference type="HAMAP-Rule" id="MF_01207"/>
    </source>
</evidence>
<dbReference type="Pfam" id="PF01794">
    <property type="entry name" value="Ferric_reduct"/>
    <property type="match status" value="1"/>
</dbReference>
<keyword evidence="8" id="KW-0249">Electron transport</keyword>
<keyword evidence="7 8" id="KW-0472">Membrane</keyword>
<accession>A0A1V8M2W8</accession>
<comment type="function">
    <text evidence="8">Part of the MsrPQ system that repairs oxidized periplasmic proteins containing methionine sulfoxide residues (Met-O), using respiratory chain electrons. Thus protects these proteins from oxidative-stress damage caused by reactive species of oxygen and chlorine generated by the host defense mechanisms. MsrPQ is essential for the maintenance of envelope integrity under bleach stress, rescuing a wide series of structurally unrelated periplasmic proteins from methionine oxidation. MsrQ provides electrons for reduction to the reductase catalytic subunit MsrP, using the quinone pool of the respiratory chain.</text>
</comment>
<keyword evidence="8" id="KW-0285">Flavoprotein</keyword>
<evidence type="ECO:0000256" key="4">
    <source>
        <dbReference type="ARBA" id="ARBA00022692"/>
    </source>
</evidence>
<keyword evidence="8" id="KW-1003">Cell membrane</keyword>
<dbReference type="STRING" id="1420851.AU255_17120"/>
<comment type="cofactor">
    <cofactor evidence="8">
        <name>FMN</name>
        <dbReference type="ChEBI" id="CHEBI:58210"/>
    </cofactor>
    <text evidence="8">Binds 1 FMN per subunit.</text>
</comment>
<keyword evidence="2 8" id="KW-0813">Transport</keyword>
<feature type="transmembrane region" description="Helical" evidence="8">
    <location>
        <begin position="50"/>
        <end position="68"/>
    </location>
</feature>
<evidence type="ECO:0000313" key="11">
    <source>
        <dbReference type="Proteomes" id="UP000191980"/>
    </source>
</evidence>
<evidence type="ECO:0000313" key="10">
    <source>
        <dbReference type="EMBL" id="OQK15907.1"/>
    </source>
</evidence>
<evidence type="ECO:0000256" key="7">
    <source>
        <dbReference type="ARBA" id="ARBA00023136"/>
    </source>
</evidence>
<comment type="cofactor">
    <cofactor evidence="8">
        <name>heme b</name>
        <dbReference type="ChEBI" id="CHEBI:60344"/>
    </cofactor>
    <text evidence="8">Binds 1 heme b (iron(II)-protoporphyrin IX) group per subunit.</text>
</comment>
<feature type="transmembrane region" description="Helical" evidence="8">
    <location>
        <begin position="152"/>
        <end position="169"/>
    </location>
</feature>
<feature type="transmembrane region" description="Helical" evidence="8">
    <location>
        <begin position="175"/>
        <end position="194"/>
    </location>
</feature>
<dbReference type="AlphaFoldDB" id="A0A1V8M2W8"/>
<dbReference type="GO" id="GO:0016679">
    <property type="term" value="F:oxidoreductase activity, acting on diphenols and related substances as donors"/>
    <property type="evidence" value="ECO:0007669"/>
    <property type="project" value="TreeGrafter"/>
</dbReference>
<evidence type="ECO:0000259" key="9">
    <source>
        <dbReference type="Pfam" id="PF01794"/>
    </source>
</evidence>
<comment type="subunit">
    <text evidence="8">Heterodimer of a catalytic subunit (MsrP) and a heme-binding subunit (MsrQ).</text>
</comment>
<keyword evidence="5 8" id="KW-1133">Transmembrane helix</keyword>
<evidence type="ECO:0000256" key="1">
    <source>
        <dbReference type="ARBA" id="ARBA00004141"/>
    </source>
</evidence>
<dbReference type="InterPro" id="IPR013130">
    <property type="entry name" value="Fe3_Rdtase_TM_dom"/>
</dbReference>
<keyword evidence="3 8" id="KW-0349">Heme</keyword>
<feature type="transmembrane region" description="Helical" evidence="8">
    <location>
        <begin position="114"/>
        <end position="132"/>
    </location>
</feature>
<evidence type="ECO:0000256" key="5">
    <source>
        <dbReference type="ARBA" id="ARBA00022989"/>
    </source>
</evidence>
<keyword evidence="11" id="KW-1185">Reference proteome</keyword>
<comment type="caution">
    <text evidence="8">Lacks conserved residue(s) required for the propagation of feature annotation.</text>
</comment>
<keyword evidence="8" id="KW-0479">Metal-binding</keyword>
<dbReference type="GO" id="GO:0046872">
    <property type="term" value="F:metal ion binding"/>
    <property type="evidence" value="ECO:0007669"/>
    <property type="project" value="UniProtKB-KW"/>
</dbReference>
<dbReference type="GO" id="GO:0030091">
    <property type="term" value="P:protein repair"/>
    <property type="evidence" value="ECO:0007669"/>
    <property type="project" value="UniProtKB-UniRule"/>
</dbReference>
<dbReference type="GO" id="GO:0009055">
    <property type="term" value="F:electron transfer activity"/>
    <property type="evidence" value="ECO:0007669"/>
    <property type="project" value="UniProtKB-UniRule"/>
</dbReference>
<keyword evidence="4 8" id="KW-0812">Transmembrane</keyword>
<comment type="subcellular location">
    <subcellularLocation>
        <location evidence="8">Cell membrane</location>
        <topology evidence="8">Multi-pass membrane protein</topology>
    </subcellularLocation>
    <subcellularLocation>
        <location evidence="1">Membrane</location>
        <topology evidence="1">Multi-pass membrane protein</topology>
    </subcellularLocation>
</comment>
<evidence type="ECO:0000256" key="3">
    <source>
        <dbReference type="ARBA" id="ARBA00022617"/>
    </source>
</evidence>
<dbReference type="GO" id="GO:0010181">
    <property type="term" value="F:FMN binding"/>
    <property type="evidence" value="ECO:0007669"/>
    <property type="project" value="UniProtKB-UniRule"/>
</dbReference>
<dbReference type="GO" id="GO:0020037">
    <property type="term" value="F:heme binding"/>
    <property type="evidence" value="ECO:0007669"/>
    <property type="project" value="UniProtKB-UniRule"/>
</dbReference>
<feature type="transmembrane region" description="Helical" evidence="8">
    <location>
        <begin position="80"/>
        <end position="102"/>
    </location>
</feature>
<protein>
    <recommendedName>
        <fullName evidence="8">Protein-methionine-sulfoxide reductase heme-binding subunit MsrQ</fullName>
    </recommendedName>
    <alternativeName>
        <fullName evidence="8">Flavocytochrome MsrQ</fullName>
    </alternativeName>
</protein>
<dbReference type="RefSeq" id="WP_080524130.1">
    <property type="nucleotide sequence ID" value="NZ_LPUF01000003.1"/>
</dbReference>
<sequence length="205" mass="23780">MPLSKKSWAWIKMTVFVLSLAPFLLLVNDTLQNQLGANPIETLHFTLGDWALRFLCIGLALTPLKKLLHQSWPIRFRRMLGLFAYFYACLHFLVYIALDLSFSWENFIDEVPQSPYILVGLFTFILLTPLALTSTKAMQKRLAKRWIQLHKLVYLAAISAVIHYLWLVKSDLSEPLFYAAIISILLGFHLLIYFKKKFQIFGIRA</sequence>
<feature type="domain" description="Ferric oxidoreductase" evidence="9">
    <location>
        <begin position="48"/>
        <end position="160"/>
    </location>
</feature>
<comment type="caution">
    <text evidence="10">The sequence shown here is derived from an EMBL/GenBank/DDBJ whole genome shotgun (WGS) entry which is preliminary data.</text>
</comment>
<proteinExistence type="inferred from homology"/>
<gene>
    <name evidence="8" type="primary">msrQ</name>
    <name evidence="10" type="ORF">AU255_17120</name>
</gene>
<organism evidence="10 11">
    <name type="scientific">Methyloprofundus sedimenti</name>
    <dbReference type="NCBI Taxonomy" id="1420851"/>
    <lineage>
        <taxon>Bacteria</taxon>
        <taxon>Pseudomonadati</taxon>
        <taxon>Pseudomonadota</taxon>
        <taxon>Gammaproteobacteria</taxon>
        <taxon>Methylococcales</taxon>
        <taxon>Methylococcaceae</taxon>
        <taxon>Methyloprofundus</taxon>
    </lineage>
</organism>
<comment type="similarity">
    <text evidence="8">Belongs to the MsrQ family.</text>
</comment>
<dbReference type="PANTHER" id="PTHR36964">
    <property type="entry name" value="PROTEIN-METHIONINE-SULFOXIDE REDUCTASE HEME-BINDING SUBUNIT MSRQ"/>
    <property type="match status" value="1"/>
</dbReference>
<dbReference type="InterPro" id="IPR022837">
    <property type="entry name" value="MsrQ-like"/>
</dbReference>